<protein>
    <recommendedName>
        <fullName evidence="3">HTH cro/C1-type domain-containing protein</fullName>
    </recommendedName>
</protein>
<dbReference type="EMBL" id="JBHRYJ010000001">
    <property type="protein sequence ID" value="MFC3675218.1"/>
    <property type="molecule type" value="Genomic_DNA"/>
</dbReference>
<sequence>MVADKNTQVRREALKLLAQVEKQGLEIAERYRDGADMTGDYRGFRNFIEKVDHFYVFVDLVEERLPQFESDKHAALAKHLAEIRWRITIVEVDTTQIFLVRIGEARKPWPLGSRQFLERRLTRLGEIAEYYDEFGETYQLPELGGALMHAVEDLLKAQITRAPGLDDFSADFRSYSAISATPARSLRRPEDFVTSRGADAARAKLPGYRTAAFRVREMDGRFFAERDSISAVAEACRVSHVSMDDLARQLGMSRPALALILSGSDPMSSATLEGLRKFLTEVRPA</sequence>
<proteinExistence type="predicted"/>
<name>A0ABV7VDU2_9PROT</name>
<gene>
    <name evidence="1" type="ORF">ACFOOQ_06675</name>
</gene>
<evidence type="ECO:0008006" key="3">
    <source>
        <dbReference type="Google" id="ProtNLM"/>
    </source>
</evidence>
<accession>A0ABV7VDU2</accession>
<comment type="caution">
    <text evidence="1">The sequence shown here is derived from an EMBL/GenBank/DDBJ whole genome shotgun (WGS) entry which is preliminary data.</text>
</comment>
<evidence type="ECO:0000313" key="1">
    <source>
        <dbReference type="EMBL" id="MFC3675218.1"/>
    </source>
</evidence>
<reference evidence="2" key="1">
    <citation type="journal article" date="2019" name="Int. J. Syst. Evol. Microbiol.">
        <title>The Global Catalogue of Microorganisms (GCM) 10K type strain sequencing project: providing services to taxonomists for standard genome sequencing and annotation.</title>
        <authorList>
            <consortium name="The Broad Institute Genomics Platform"/>
            <consortium name="The Broad Institute Genome Sequencing Center for Infectious Disease"/>
            <person name="Wu L."/>
            <person name="Ma J."/>
        </authorList>
    </citation>
    <scope>NUCLEOTIDE SEQUENCE [LARGE SCALE GENOMIC DNA]</scope>
    <source>
        <strain evidence="2">KCTC 42182</strain>
    </source>
</reference>
<dbReference type="Proteomes" id="UP001595711">
    <property type="component" value="Unassembled WGS sequence"/>
</dbReference>
<keyword evidence="2" id="KW-1185">Reference proteome</keyword>
<dbReference type="RefSeq" id="WP_379723367.1">
    <property type="nucleotide sequence ID" value="NZ_JBHRYJ010000001.1"/>
</dbReference>
<organism evidence="1 2">
    <name type="scientific">Ferrovibrio xuzhouensis</name>
    <dbReference type="NCBI Taxonomy" id="1576914"/>
    <lineage>
        <taxon>Bacteria</taxon>
        <taxon>Pseudomonadati</taxon>
        <taxon>Pseudomonadota</taxon>
        <taxon>Alphaproteobacteria</taxon>
        <taxon>Rhodospirillales</taxon>
        <taxon>Rhodospirillaceae</taxon>
        <taxon>Ferrovibrio</taxon>
    </lineage>
</organism>
<evidence type="ECO:0000313" key="2">
    <source>
        <dbReference type="Proteomes" id="UP001595711"/>
    </source>
</evidence>